<dbReference type="SUPFAM" id="SSF51445">
    <property type="entry name" value="(Trans)glycosidases"/>
    <property type="match status" value="1"/>
</dbReference>
<keyword evidence="7" id="KW-0325">Glycoprotein</keyword>
<dbReference type="GO" id="GO:0098552">
    <property type="term" value="C:side of membrane"/>
    <property type="evidence" value="ECO:0007669"/>
    <property type="project" value="UniProtKB-KW"/>
</dbReference>
<dbReference type="GO" id="GO:0071970">
    <property type="term" value="P:fungal-type cell wall (1-&gt;3)-beta-D-glucan biosynthetic process"/>
    <property type="evidence" value="ECO:0007669"/>
    <property type="project" value="TreeGrafter"/>
</dbReference>
<evidence type="ECO:0000256" key="8">
    <source>
        <dbReference type="ARBA" id="ARBA00023288"/>
    </source>
</evidence>
<comment type="similarity">
    <text evidence="2 9">Belongs to the glycosyl hydrolase 72 family.</text>
</comment>
<dbReference type="GO" id="GO:0031505">
    <property type="term" value="P:fungal-type cell wall organization"/>
    <property type="evidence" value="ECO:0007669"/>
    <property type="project" value="TreeGrafter"/>
</dbReference>
<evidence type="ECO:0000256" key="6">
    <source>
        <dbReference type="ARBA" id="ARBA00023157"/>
    </source>
</evidence>
<dbReference type="FunCoup" id="A0A1E1K3M5">
    <property type="interactions" value="154"/>
</dbReference>
<accession>A0A1E1K3M5</accession>
<dbReference type="PANTHER" id="PTHR31468">
    <property type="entry name" value="1,3-BETA-GLUCANOSYLTRANSFERASE GAS1"/>
    <property type="match status" value="1"/>
</dbReference>
<dbReference type="FunFam" id="3.20.20.80:FF:000038">
    <property type="entry name" value="1,3-beta-glucanosyltransferase"/>
    <property type="match status" value="1"/>
</dbReference>
<evidence type="ECO:0000313" key="13">
    <source>
        <dbReference type="Proteomes" id="UP000178129"/>
    </source>
</evidence>
<dbReference type="InterPro" id="IPR017853">
    <property type="entry name" value="GH"/>
</dbReference>
<evidence type="ECO:0000256" key="2">
    <source>
        <dbReference type="ARBA" id="ARBA00007528"/>
    </source>
</evidence>
<dbReference type="EMBL" id="FJUW01000006">
    <property type="protein sequence ID" value="CZS92669.1"/>
    <property type="molecule type" value="Genomic_DNA"/>
</dbReference>
<comment type="subcellular location">
    <subcellularLocation>
        <location evidence="1 9">Cell membrane</location>
        <topology evidence="1 9">Lipid-anchor</topology>
        <topology evidence="1 9">GPI-anchor</topology>
    </subcellularLocation>
</comment>
<dbReference type="PANTHER" id="PTHR31468:SF2">
    <property type="entry name" value="1,3-BETA-GLUCANOSYLTRANSFERASE GAS1"/>
    <property type="match status" value="1"/>
</dbReference>
<evidence type="ECO:0000256" key="4">
    <source>
        <dbReference type="ARBA" id="ARBA00022729"/>
    </source>
</evidence>
<organism evidence="12 13">
    <name type="scientific">Rhynchosporium graminicola</name>
    <dbReference type="NCBI Taxonomy" id="2792576"/>
    <lineage>
        <taxon>Eukaryota</taxon>
        <taxon>Fungi</taxon>
        <taxon>Dikarya</taxon>
        <taxon>Ascomycota</taxon>
        <taxon>Pezizomycotina</taxon>
        <taxon>Leotiomycetes</taxon>
        <taxon>Helotiales</taxon>
        <taxon>Ploettnerulaceae</taxon>
        <taxon>Rhynchosporium</taxon>
    </lineage>
</organism>
<feature type="signal peptide" evidence="9">
    <location>
        <begin position="1"/>
        <end position="26"/>
    </location>
</feature>
<evidence type="ECO:0000256" key="9">
    <source>
        <dbReference type="RuleBase" id="RU361209"/>
    </source>
</evidence>
<sequence>MKTFGLASICAAALSGAAFLASPVAAADLPPIVIKGSHFFYENGTEFFIRGIAYQQDLSSNGTTSGTTTFTDPLADEAGCRRDIPLLKQLGTNVIRVYAINASLDHSVCMGLLQDAGIYLLQDLSNPSFSINRNEPTWTTELFASYAGVIDAVANYSNVLGFFAGNEVSNEVSNTNASAFVKAAVRDMKAYIKTKNYRKIGVGYATNDDPAIRIDLAHYFNCGTVEEAIDFWGYNIYSWCGDSSFTESGYDQRTLEFKNYSVPAFFAEYGCNTVQPRKFTEVGAIYGKNMTGVWSGGIMYMYFQEANNYGLVKVSGSTVTKLPDFAALAAQLAKVNPTNVNAANYQVTNTALQTCPAVGTEWAASDALPPIANADLCSCMVSQLSCVANKGLSGNETAELFSSVCGLDKTSCKGISTDATKGVYGAYSMCNGYQKLSFAFDQYYQSQKKVSTACDFGGNAKTQQGSSSTNCKNLVSQAGSAGTGTVTTAPTGTGSSSNSAGSSTHSTSKAAAGGLTVPRFDVGLLQLGIYVLVAGMAGAGMVML</sequence>
<proteinExistence type="inferred from homology"/>
<comment type="caution">
    <text evidence="12">The sequence shown here is derived from an EMBL/GenBank/DDBJ whole genome shotgun (WGS) entry which is preliminary data.</text>
</comment>
<dbReference type="Gene3D" id="3.20.20.80">
    <property type="entry name" value="Glycosidases"/>
    <property type="match status" value="1"/>
</dbReference>
<comment type="function">
    <text evidence="9">Splits internally a 1,3-beta-glucan molecule and transfers the newly generated reducing end (the donor) to the non-reducing end of another 1,3-beta-glucan molecule (the acceptor) forming a 1,3-beta linkage, resulting in the elongation of 1,3-beta-glucan chains in the cell wall.</text>
</comment>
<gene>
    <name evidence="12" type="ORF">RCO7_11316</name>
</gene>
<evidence type="ECO:0000256" key="7">
    <source>
        <dbReference type="ARBA" id="ARBA00023180"/>
    </source>
</evidence>
<protein>
    <recommendedName>
        <fullName evidence="9">1,3-beta-glucanosyltransferase</fullName>
        <ecNumber evidence="9">2.4.1.-</ecNumber>
    </recommendedName>
</protein>
<evidence type="ECO:0000259" key="11">
    <source>
        <dbReference type="SMART" id="SM00768"/>
    </source>
</evidence>
<dbReference type="Pfam" id="PF03198">
    <property type="entry name" value="Glyco_hydro_72"/>
    <property type="match status" value="1"/>
</dbReference>
<keyword evidence="9" id="KW-0808">Transferase</keyword>
<feature type="domain" description="X8" evidence="11">
    <location>
        <begin position="384"/>
        <end position="473"/>
    </location>
</feature>
<keyword evidence="6" id="KW-1015">Disulfide bond</keyword>
<feature type="region of interest" description="Disordered" evidence="10">
    <location>
        <begin position="482"/>
        <end position="505"/>
    </location>
</feature>
<dbReference type="InParanoid" id="A0A1E1K3M5"/>
<reference evidence="13" key="1">
    <citation type="submission" date="2016-03" db="EMBL/GenBank/DDBJ databases">
        <authorList>
            <person name="Ploux O."/>
        </authorList>
    </citation>
    <scope>NUCLEOTIDE SEQUENCE [LARGE SCALE GENOMIC DNA]</scope>
    <source>
        <strain evidence="13">UK7</strain>
    </source>
</reference>
<dbReference type="EC" id="2.4.1.-" evidence="9"/>
<evidence type="ECO:0000256" key="5">
    <source>
        <dbReference type="ARBA" id="ARBA00023136"/>
    </source>
</evidence>
<dbReference type="GO" id="GO:0042124">
    <property type="term" value="F:1,3-beta-glucanosyltransferase activity"/>
    <property type="evidence" value="ECO:0007669"/>
    <property type="project" value="TreeGrafter"/>
</dbReference>
<dbReference type="AlphaFoldDB" id="A0A1E1K3M5"/>
<dbReference type="Pfam" id="PF07983">
    <property type="entry name" value="X8"/>
    <property type="match status" value="1"/>
</dbReference>
<dbReference type="InterPro" id="IPR004886">
    <property type="entry name" value="Glucanosyltransferase"/>
</dbReference>
<name>A0A1E1K3M5_9HELO</name>
<dbReference type="Proteomes" id="UP000178129">
    <property type="component" value="Unassembled WGS sequence"/>
</dbReference>
<keyword evidence="13" id="KW-1185">Reference proteome</keyword>
<evidence type="ECO:0000256" key="3">
    <source>
        <dbReference type="ARBA" id="ARBA00022622"/>
    </source>
</evidence>
<dbReference type="GO" id="GO:0005886">
    <property type="term" value="C:plasma membrane"/>
    <property type="evidence" value="ECO:0007669"/>
    <property type="project" value="UniProtKB-SubCell"/>
</dbReference>
<dbReference type="SMART" id="SM00768">
    <property type="entry name" value="X8"/>
    <property type="match status" value="1"/>
</dbReference>
<evidence type="ECO:0000256" key="1">
    <source>
        <dbReference type="ARBA" id="ARBA00004609"/>
    </source>
</evidence>
<dbReference type="InterPro" id="IPR012946">
    <property type="entry name" value="X8"/>
</dbReference>
<dbReference type="STRING" id="914237.A0A1E1K3M5"/>
<keyword evidence="8 9" id="KW-0449">Lipoprotein</keyword>
<feature type="chain" id="PRO_5009362647" description="1,3-beta-glucanosyltransferase" evidence="9">
    <location>
        <begin position="27"/>
        <end position="544"/>
    </location>
</feature>
<keyword evidence="5 9" id="KW-0472">Membrane</keyword>
<keyword evidence="3 9" id="KW-0336">GPI-anchor</keyword>
<evidence type="ECO:0000313" key="12">
    <source>
        <dbReference type="EMBL" id="CZS92669.1"/>
    </source>
</evidence>
<dbReference type="Gene3D" id="1.20.58.1040">
    <property type="match status" value="1"/>
</dbReference>
<keyword evidence="4 9" id="KW-0732">Signal</keyword>
<evidence type="ECO:0000256" key="10">
    <source>
        <dbReference type="SAM" id="MobiDB-lite"/>
    </source>
</evidence>